<evidence type="ECO:0000256" key="2">
    <source>
        <dbReference type="ARBA" id="ARBA00001946"/>
    </source>
</evidence>
<dbReference type="PROSITE" id="PS51462">
    <property type="entry name" value="NUDIX"/>
    <property type="match status" value="1"/>
</dbReference>
<dbReference type="PANTHER" id="PTHR12992:SF24">
    <property type="entry name" value="PEROXISOMAL COENZYME A DIPHOSPHATASE NUDT7"/>
    <property type="match status" value="1"/>
</dbReference>
<protein>
    <submittedName>
        <fullName evidence="8">NUDIX domain-containing protein</fullName>
    </submittedName>
</protein>
<accession>A0A9P4MG26</accession>
<keyword evidence="5" id="KW-0460">Magnesium</keyword>
<dbReference type="PANTHER" id="PTHR12992">
    <property type="entry name" value="NUDIX HYDROLASE"/>
    <property type="match status" value="1"/>
</dbReference>
<dbReference type="SUPFAM" id="SSF55811">
    <property type="entry name" value="Nudix"/>
    <property type="match status" value="1"/>
</dbReference>
<evidence type="ECO:0000313" key="8">
    <source>
        <dbReference type="EMBL" id="KAF2151707.1"/>
    </source>
</evidence>
<dbReference type="GO" id="GO:0010945">
    <property type="term" value="F:coenzyme A diphosphatase activity"/>
    <property type="evidence" value="ECO:0007669"/>
    <property type="project" value="InterPro"/>
</dbReference>
<comment type="cofactor">
    <cofactor evidence="2">
        <name>Mg(2+)</name>
        <dbReference type="ChEBI" id="CHEBI:18420"/>
    </cofactor>
</comment>
<comment type="caution">
    <text evidence="8">The sequence shown here is derived from an EMBL/GenBank/DDBJ whole genome shotgun (WGS) entry which is preliminary data.</text>
</comment>
<keyword evidence="3" id="KW-0479">Metal-binding</keyword>
<dbReference type="AlphaFoldDB" id="A0A9P4MG26"/>
<dbReference type="Pfam" id="PF00293">
    <property type="entry name" value="NUDIX"/>
    <property type="match status" value="1"/>
</dbReference>
<keyword evidence="6" id="KW-0464">Manganese</keyword>
<dbReference type="EMBL" id="ML996087">
    <property type="protein sequence ID" value="KAF2151707.1"/>
    <property type="molecule type" value="Genomic_DNA"/>
</dbReference>
<gene>
    <name evidence="8" type="ORF">K461DRAFT_242411</name>
</gene>
<evidence type="ECO:0000313" key="9">
    <source>
        <dbReference type="Proteomes" id="UP000799439"/>
    </source>
</evidence>
<dbReference type="InterPro" id="IPR015797">
    <property type="entry name" value="NUDIX_hydrolase-like_dom_sf"/>
</dbReference>
<feature type="domain" description="Nudix hydrolase" evidence="7">
    <location>
        <begin position="31"/>
        <end position="190"/>
    </location>
</feature>
<reference evidence="8" key="1">
    <citation type="journal article" date="2020" name="Stud. Mycol.">
        <title>101 Dothideomycetes genomes: a test case for predicting lifestyles and emergence of pathogens.</title>
        <authorList>
            <person name="Haridas S."/>
            <person name="Albert R."/>
            <person name="Binder M."/>
            <person name="Bloem J."/>
            <person name="Labutti K."/>
            <person name="Salamov A."/>
            <person name="Andreopoulos B."/>
            <person name="Baker S."/>
            <person name="Barry K."/>
            <person name="Bills G."/>
            <person name="Bluhm B."/>
            <person name="Cannon C."/>
            <person name="Castanera R."/>
            <person name="Culley D."/>
            <person name="Daum C."/>
            <person name="Ezra D."/>
            <person name="Gonzalez J."/>
            <person name="Henrissat B."/>
            <person name="Kuo A."/>
            <person name="Liang C."/>
            <person name="Lipzen A."/>
            <person name="Lutzoni F."/>
            <person name="Magnuson J."/>
            <person name="Mondo S."/>
            <person name="Nolan M."/>
            <person name="Ohm R."/>
            <person name="Pangilinan J."/>
            <person name="Park H.-J."/>
            <person name="Ramirez L."/>
            <person name="Alfaro M."/>
            <person name="Sun H."/>
            <person name="Tritt A."/>
            <person name="Yoshinaga Y."/>
            <person name="Zwiers L.-H."/>
            <person name="Turgeon B."/>
            <person name="Goodwin S."/>
            <person name="Spatafora J."/>
            <person name="Crous P."/>
            <person name="Grigoriev I."/>
        </authorList>
    </citation>
    <scope>NUCLEOTIDE SEQUENCE</scope>
    <source>
        <strain evidence="8">CBS 260.36</strain>
    </source>
</reference>
<dbReference type="InterPro" id="IPR045121">
    <property type="entry name" value="CoAse"/>
</dbReference>
<keyword evidence="9" id="KW-1185">Reference proteome</keyword>
<keyword evidence="4" id="KW-0378">Hydrolase</keyword>
<name>A0A9P4MG26_9PEZI</name>
<dbReference type="Gene3D" id="3.90.79.10">
    <property type="entry name" value="Nucleoside Triphosphate Pyrophosphohydrolase"/>
    <property type="match status" value="1"/>
</dbReference>
<dbReference type="GO" id="GO:0015938">
    <property type="term" value="P:coenzyme A catabolic process"/>
    <property type="evidence" value="ECO:0007669"/>
    <property type="project" value="TreeGrafter"/>
</dbReference>
<dbReference type="CDD" id="cd03426">
    <property type="entry name" value="NUDIX_CoAse_Nudt7"/>
    <property type="match status" value="1"/>
</dbReference>
<organism evidence="8 9">
    <name type="scientific">Myriangium duriaei CBS 260.36</name>
    <dbReference type="NCBI Taxonomy" id="1168546"/>
    <lineage>
        <taxon>Eukaryota</taxon>
        <taxon>Fungi</taxon>
        <taxon>Dikarya</taxon>
        <taxon>Ascomycota</taxon>
        <taxon>Pezizomycotina</taxon>
        <taxon>Dothideomycetes</taxon>
        <taxon>Dothideomycetidae</taxon>
        <taxon>Myriangiales</taxon>
        <taxon>Myriangiaceae</taxon>
        <taxon>Myriangium</taxon>
    </lineage>
</organism>
<dbReference type="Proteomes" id="UP000799439">
    <property type="component" value="Unassembled WGS sequence"/>
</dbReference>
<evidence type="ECO:0000256" key="1">
    <source>
        <dbReference type="ARBA" id="ARBA00001936"/>
    </source>
</evidence>
<proteinExistence type="predicted"/>
<evidence type="ECO:0000256" key="4">
    <source>
        <dbReference type="ARBA" id="ARBA00022801"/>
    </source>
</evidence>
<dbReference type="InterPro" id="IPR000086">
    <property type="entry name" value="NUDIX_hydrolase_dom"/>
</dbReference>
<dbReference type="GO" id="GO:0046872">
    <property type="term" value="F:metal ion binding"/>
    <property type="evidence" value="ECO:0007669"/>
    <property type="project" value="UniProtKB-KW"/>
</dbReference>
<sequence length="318" mass="35643">MAALSPTSAAAIARLRAFRPPPSTYHSLPLTRRAAVLILLFADRRGELRVVLTIRSAKLKSYAGHAALPGGKADALSETAWVTARREAEEEIGLPRDDTGEEGGLGGWEVEQLAELPANLAVTELGVRPCVGWLKARKGWEGEGLDPARDLLPKLDAREVEAVFTAPFEGFLRKEGVQREERGTPGRWYHGTWVDWHEEKWRMHQFFVPKGVVYRSEAGKEEGERAVREEQVDEERGKDGAVNYLEEPRFKVHGMTARILVDAARVAYGVEPEFEHNSHFGDEDMIRRLMKMGRLSPVKKEGDGLTRDVMRKARATKL</sequence>
<comment type="cofactor">
    <cofactor evidence="1">
        <name>Mn(2+)</name>
        <dbReference type="ChEBI" id="CHEBI:29035"/>
    </cofactor>
</comment>
<evidence type="ECO:0000259" key="7">
    <source>
        <dbReference type="PROSITE" id="PS51462"/>
    </source>
</evidence>
<dbReference type="OrthoDB" id="206213at2759"/>
<evidence type="ECO:0000256" key="6">
    <source>
        <dbReference type="ARBA" id="ARBA00023211"/>
    </source>
</evidence>
<evidence type="ECO:0000256" key="3">
    <source>
        <dbReference type="ARBA" id="ARBA00022723"/>
    </source>
</evidence>
<evidence type="ECO:0000256" key="5">
    <source>
        <dbReference type="ARBA" id="ARBA00022842"/>
    </source>
</evidence>